<evidence type="ECO:0000256" key="1">
    <source>
        <dbReference type="ARBA" id="ARBA00001971"/>
    </source>
</evidence>
<keyword evidence="11" id="KW-0472">Membrane</keyword>
<evidence type="ECO:0000256" key="2">
    <source>
        <dbReference type="ARBA" id="ARBA00005179"/>
    </source>
</evidence>
<dbReference type="InterPro" id="IPR002403">
    <property type="entry name" value="Cyt_P450_E_grp-IV"/>
</dbReference>
<dbReference type="Pfam" id="PF00067">
    <property type="entry name" value="p450"/>
    <property type="match status" value="1"/>
</dbReference>
<evidence type="ECO:0000256" key="5">
    <source>
        <dbReference type="ARBA" id="ARBA00022723"/>
    </source>
</evidence>
<keyword evidence="11" id="KW-0812">Transmembrane</keyword>
<dbReference type="RefSeq" id="XP_018135573.1">
    <property type="nucleotide sequence ID" value="XM_018269903.1"/>
</dbReference>
<dbReference type="GO" id="GO:0005506">
    <property type="term" value="F:iron ion binding"/>
    <property type="evidence" value="ECO:0007669"/>
    <property type="project" value="InterPro"/>
</dbReference>
<dbReference type="EMBL" id="KV460206">
    <property type="protein sequence ID" value="OBU01841.1"/>
    <property type="molecule type" value="Genomic_DNA"/>
</dbReference>
<gene>
    <name evidence="12" type="ORF">VE01_00371</name>
</gene>
<comment type="pathway">
    <text evidence="2">Secondary metabolite biosynthesis.</text>
</comment>
<dbReference type="PRINTS" id="PR00385">
    <property type="entry name" value="P450"/>
</dbReference>
<evidence type="ECO:0000256" key="6">
    <source>
        <dbReference type="ARBA" id="ARBA00023002"/>
    </source>
</evidence>
<proteinExistence type="inferred from homology"/>
<evidence type="ECO:0000256" key="11">
    <source>
        <dbReference type="SAM" id="Phobius"/>
    </source>
</evidence>
<dbReference type="STRING" id="342668.A0A2P2SYC4"/>
<keyword evidence="6 10" id="KW-0560">Oxidoreductase</keyword>
<dbReference type="GO" id="GO:0016705">
    <property type="term" value="F:oxidoreductase activity, acting on paired donors, with incorporation or reduction of molecular oxygen"/>
    <property type="evidence" value="ECO:0007669"/>
    <property type="project" value="InterPro"/>
</dbReference>
<keyword evidence="8 10" id="KW-0503">Monooxygenase</keyword>
<sequence length="512" mass="58375">MTVLSDLAGASPSALVALAISLSLYTCYSVFISYWRLRDVPGPFWAKFTDFQRMFWVKTMRAQEIHREAHEKYGDCVRFGPNTVSLCDPAMIPILYPMRSGFPKSLFYRGIMPYAKGGAFPAVFTTQDEQMHKTLKTPVASLYSLTNVINFEPFIDEVLEVMFNQLDARFVETFAVFDLGDWIQYFAFDVMGTMTFSKRYGFLENGNDANGLLRAIWDFMLTIGPMTQFPKLDRILYKSFIADILKNQVAVPILRIASEAVEARQKDAQKFSVDEKKTPGKGDFLSHFIRIQETNNSIPAWASKTWTFSNVIAGSDSTTVVMRTAVYHLLANKDSLAKLVREFCEVDAKSGLTRPFPKWNEVKNLPYLDACVNEAVRLHPPFALPLERVAPRGGVTISGHHFPEGTCIGMNPYVVNRHRPTFGEDVDAWRPERWLVDDPALRKKLEGSVMTFGAGRRTCIGRYIAFLEIKKLLPALFLNYDIELIDPKSYFVESSYFFRQEGIDVRIQRKVF</sequence>
<dbReference type="Gene3D" id="1.10.630.10">
    <property type="entry name" value="Cytochrome P450"/>
    <property type="match status" value="1"/>
</dbReference>
<dbReference type="PROSITE" id="PS00086">
    <property type="entry name" value="CYTOCHROME_P450"/>
    <property type="match status" value="1"/>
</dbReference>
<dbReference type="InterPro" id="IPR017972">
    <property type="entry name" value="Cyt_P450_CS"/>
</dbReference>
<organism evidence="12 13">
    <name type="scientific">Pseudogymnoascus verrucosus</name>
    <dbReference type="NCBI Taxonomy" id="342668"/>
    <lineage>
        <taxon>Eukaryota</taxon>
        <taxon>Fungi</taxon>
        <taxon>Dikarya</taxon>
        <taxon>Ascomycota</taxon>
        <taxon>Pezizomycotina</taxon>
        <taxon>Leotiomycetes</taxon>
        <taxon>Thelebolales</taxon>
        <taxon>Thelebolaceae</taxon>
        <taxon>Pseudogymnoascus</taxon>
    </lineage>
</organism>
<dbReference type="CDD" id="cd11060">
    <property type="entry name" value="CYP57A1-like"/>
    <property type="match status" value="1"/>
</dbReference>
<evidence type="ECO:0000256" key="4">
    <source>
        <dbReference type="ARBA" id="ARBA00022617"/>
    </source>
</evidence>
<accession>A0A2P2SYC4</accession>
<keyword evidence="11" id="KW-1133">Transmembrane helix</keyword>
<dbReference type="SUPFAM" id="SSF48264">
    <property type="entry name" value="Cytochrome P450"/>
    <property type="match status" value="1"/>
</dbReference>
<reference evidence="12 13" key="1">
    <citation type="submission" date="2016-03" db="EMBL/GenBank/DDBJ databases">
        <title>Comparative genomics of Pseudogymnoascus destructans, the fungus causing white-nose syndrome of bats.</title>
        <authorList>
            <person name="Palmer J.M."/>
            <person name="Drees K.P."/>
            <person name="Foster J.T."/>
            <person name="Lindner D.L."/>
        </authorList>
    </citation>
    <scope>NUCLEOTIDE SEQUENCE [LARGE SCALE GENOMIC DNA]</scope>
    <source>
        <strain evidence="12 13">UAMH 10579</strain>
    </source>
</reference>
<dbReference type="InterPro" id="IPR036396">
    <property type="entry name" value="Cyt_P450_sf"/>
</dbReference>
<evidence type="ECO:0000256" key="7">
    <source>
        <dbReference type="ARBA" id="ARBA00023004"/>
    </source>
</evidence>
<protein>
    <recommendedName>
        <fullName evidence="14">Cytochrome P450</fullName>
    </recommendedName>
</protein>
<dbReference type="Proteomes" id="UP000091956">
    <property type="component" value="Unassembled WGS sequence"/>
</dbReference>
<evidence type="ECO:0000256" key="9">
    <source>
        <dbReference type="PIRSR" id="PIRSR602403-1"/>
    </source>
</evidence>
<dbReference type="OrthoDB" id="3934656at2759"/>
<name>A0A2P2SYC4_9PEZI</name>
<evidence type="ECO:0000256" key="10">
    <source>
        <dbReference type="RuleBase" id="RU000461"/>
    </source>
</evidence>
<comment type="similarity">
    <text evidence="3 10">Belongs to the cytochrome P450 family.</text>
</comment>
<feature type="binding site" description="axial binding residue" evidence="9">
    <location>
        <position position="459"/>
    </location>
    <ligand>
        <name>heme</name>
        <dbReference type="ChEBI" id="CHEBI:30413"/>
    </ligand>
    <ligandPart>
        <name>Fe</name>
        <dbReference type="ChEBI" id="CHEBI:18248"/>
    </ligandPart>
</feature>
<keyword evidence="7 9" id="KW-0408">Iron</keyword>
<evidence type="ECO:0000313" key="12">
    <source>
        <dbReference type="EMBL" id="OBU01841.1"/>
    </source>
</evidence>
<dbReference type="InterPro" id="IPR050121">
    <property type="entry name" value="Cytochrome_P450_monoxygenase"/>
</dbReference>
<dbReference type="PANTHER" id="PTHR24305:SF175">
    <property type="entry name" value="CYTOCHROME P450 MONOOXYGENASE PKFB"/>
    <property type="match status" value="1"/>
</dbReference>
<evidence type="ECO:0000313" key="13">
    <source>
        <dbReference type="Proteomes" id="UP000091956"/>
    </source>
</evidence>
<dbReference type="PRINTS" id="PR00465">
    <property type="entry name" value="EP450IV"/>
</dbReference>
<dbReference type="PANTHER" id="PTHR24305">
    <property type="entry name" value="CYTOCHROME P450"/>
    <property type="match status" value="1"/>
</dbReference>
<keyword evidence="5 9" id="KW-0479">Metal-binding</keyword>
<keyword evidence="13" id="KW-1185">Reference proteome</keyword>
<dbReference type="GO" id="GO:0004497">
    <property type="term" value="F:monooxygenase activity"/>
    <property type="evidence" value="ECO:0007669"/>
    <property type="project" value="UniProtKB-KW"/>
</dbReference>
<dbReference type="InterPro" id="IPR001128">
    <property type="entry name" value="Cyt_P450"/>
</dbReference>
<dbReference type="AlphaFoldDB" id="A0A2P2SYC4"/>
<evidence type="ECO:0000256" key="3">
    <source>
        <dbReference type="ARBA" id="ARBA00010617"/>
    </source>
</evidence>
<keyword evidence="4 9" id="KW-0349">Heme</keyword>
<dbReference type="GO" id="GO:0020037">
    <property type="term" value="F:heme binding"/>
    <property type="evidence" value="ECO:0007669"/>
    <property type="project" value="InterPro"/>
</dbReference>
<evidence type="ECO:0000256" key="8">
    <source>
        <dbReference type="ARBA" id="ARBA00023033"/>
    </source>
</evidence>
<comment type="cofactor">
    <cofactor evidence="1 9">
        <name>heme</name>
        <dbReference type="ChEBI" id="CHEBI:30413"/>
    </cofactor>
</comment>
<feature type="transmembrane region" description="Helical" evidence="11">
    <location>
        <begin position="12"/>
        <end position="35"/>
    </location>
</feature>
<evidence type="ECO:0008006" key="14">
    <source>
        <dbReference type="Google" id="ProtNLM"/>
    </source>
</evidence>
<dbReference type="GeneID" id="28833757"/>
<reference evidence="13" key="2">
    <citation type="journal article" date="2018" name="Nat. Commun.">
        <title>Extreme sensitivity to ultraviolet light in the fungal pathogen causing white-nose syndrome of bats.</title>
        <authorList>
            <person name="Palmer J.M."/>
            <person name="Drees K.P."/>
            <person name="Foster J.T."/>
            <person name="Lindner D.L."/>
        </authorList>
    </citation>
    <scope>NUCLEOTIDE SEQUENCE [LARGE SCALE GENOMIC DNA]</scope>
    <source>
        <strain evidence="13">UAMH 10579</strain>
    </source>
</reference>